<comment type="caution">
    <text evidence="1">The sequence shown here is derived from an EMBL/GenBank/DDBJ whole genome shotgun (WGS) entry which is preliminary data.</text>
</comment>
<name>A0A4Y2GC30_ARAVE</name>
<reference evidence="1 2" key="1">
    <citation type="journal article" date="2019" name="Sci. Rep.">
        <title>Orb-weaving spider Araneus ventricosus genome elucidates the spidroin gene catalogue.</title>
        <authorList>
            <person name="Kono N."/>
            <person name="Nakamura H."/>
            <person name="Ohtoshi R."/>
            <person name="Moran D.A.P."/>
            <person name="Shinohara A."/>
            <person name="Yoshida Y."/>
            <person name="Fujiwara M."/>
            <person name="Mori M."/>
            <person name="Tomita M."/>
            <person name="Arakawa K."/>
        </authorList>
    </citation>
    <scope>NUCLEOTIDE SEQUENCE [LARGE SCALE GENOMIC DNA]</scope>
</reference>
<evidence type="ECO:0000313" key="2">
    <source>
        <dbReference type="Proteomes" id="UP000499080"/>
    </source>
</evidence>
<proteinExistence type="predicted"/>
<accession>A0A4Y2GC30</accession>
<keyword evidence="2" id="KW-1185">Reference proteome</keyword>
<dbReference type="EMBL" id="BGPR01001333">
    <property type="protein sequence ID" value="GBM51362.1"/>
    <property type="molecule type" value="Genomic_DNA"/>
</dbReference>
<evidence type="ECO:0000313" key="1">
    <source>
        <dbReference type="EMBL" id="GBM51362.1"/>
    </source>
</evidence>
<sequence length="15" mass="1809">MWVARAREETKDGLF</sequence>
<gene>
    <name evidence="1" type="ORF">AVEN_110812_1</name>
</gene>
<dbReference type="Proteomes" id="UP000499080">
    <property type="component" value="Unassembled WGS sequence"/>
</dbReference>
<organism evidence="1 2">
    <name type="scientific">Araneus ventricosus</name>
    <name type="common">Orbweaver spider</name>
    <name type="synonym">Epeira ventricosa</name>
    <dbReference type="NCBI Taxonomy" id="182803"/>
    <lineage>
        <taxon>Eukaryota</taxon>
        <taxon>Metazoa</taxon>
        <taxon>Ecdysozoa</taxon>
        <taxon>Arthropoda</taxon>
        <taxon>Chelicerata</taxon>
        <taxon>Arachnida</taxon>
        <taxon>Araneae</taxon>
        <taxon>Araneomorphae</taxon>
        <taxon>Entelegynae</taxon>
        <taxon>Araneoidea</taxon>
        <taxon>Araneidae</taxon>
        <taxon>Araneus</taxon>
    </lineage>
</organism>
<feature type="non-terminal residue" evidence="1">
    <location>
        <position position="15"/>
    </location>
</feature>
<protein>
    <submittedName>
        <fullName evidence="1">Uncharacterized protein</fullName>
    </submittedName>
</protein>